<dbReference type="KEGG" id="rpc:RPC_0476"/>
<dbReference type="EMBL" id="CP000301">
    <property type="protein sequence ID" value="ABD86051.1"/>
    <property type="molecule type" value="Genomic_DNA"/>
</dbReference>
<dbReference type="RefSeq" id="WP_011470959.1">
    <property type="nucleotide sequence ID" value="NC_007925.1"/>
</dbReference>
<dbReference type="HOGENOM" id="CLU_056688_0_0_5"/>
<evidence type="ECO:0008006" key="2">
    <source>
        <dbReference type="Google" id="ProtNLM"/>
    </source>
</evidence>
<evidence type="ECO:0000313" key="1">
    <source>
        <dbReference type="EMBL" id="ABD86051.1"/>
    </source>
</evidence>
<reference evidence="1" key="1">
    <citation type="submission" date="2006-03" db="EMBL/GenBank/DDBJ databases">
        <title>Complete sequence of Rhodopseudomonas palustris BisB18.</title>
        <authorList>
            <consortium name="US DOE Joint Genome Institute"/>
            <person name="Copeland A."/>
            <person name="Lucas S."/>
            <person name="Lapidus A."/>
            <person name="Barry K."/>
            <person name="Detter J.C."/>
            <person name="Glavina del Rio T."/>
            <person name="Hammon N."/>
            <person name="Israni S."/>
            <person name="Dalin E."/>
            <person name="Tice H."/>
            <person name="Pitluck S."/>
            <person name="Chain P."/>
            <person name="Malfatti S."/>
            <person name="Shin M."/>
            <person name="Vergez L."/>
            <person name="Schmutz J."/>
            <person name="Larimer F."/>
            <person name="Land M."/>
            <person name="Hauser L."/>
            <person name="Pelletier D.A."/>
            <person name="Kyrpides N."/>
            <person name="Anderson I."/>
            <person name="Oda Y."/>
            <person name="Harwood C.S."/>
            <person name="Richardson P."/>
        </authorList>
    </citation>
    <scope>NUCLEOTIDE SEQUENCE [LARGE SCALE GENOMIC DNA]</scope>
    <source>
        <strain evidence="1">BisB18</strain>
    </source>
</reference>
<protein>
    <recommendedName>
        <fullName evidence="2">DUF2336 domain-containing protein</fullName>
    </recommendedName>
</protein>
<dbReference type="AlphaFoldDB" id="Q21C35"/>
<dbReference type="STRING" id="316056.RPC_0476"/>
<dbReference type="eggNOG" id="COG5330">
    <property type="taxonomic scope" value="Bacteria"/>
</dbReference>
<organism evidence="1">
    <name type="scientific">Rhodopseudomonas palustris (strain BisB18)</name>
    <dbReference type="NCBI Taxonomy" id="316056"/>
    <lineage>
        <taxon>Bacteria</taxon>
        <taxon>Pseudomonadati</taxon>
        <taxon>Pseudomonadota</taxon>
        <taxon>Alphaproteobacteria</taxon>
        <taxon>Hyphomicrobiales</taxon>
        <taxon>Nitrobacteraceae</taxon>
        <taxon>Rhodopseudomonas</taxon>
    </lineage>
</organism>
<dbReference type="InterPro" id="IPR019285">
    <property type="entry name" value="DUF2336"/>
</dbReference>
<dbReference type="OrthoDB" id="7888976at2"/>
<accession>Q21C35</accession>
<gene>
    <name evidence="1" type="ordered locus">RPC_0476</name>
</gene>
<sequence>MPFADTLFPGLDDIVKHGDPGRRADAVRRIAELFVAGADNFHADHVNLFDGVFATLVPQTGIEVRGELSERLAALSNAPPVLVRNLARDEEVRVAGPLLSRSLLIDDHTLIEIAQLRGQSHLLAIAQRPTLSPPLTDVIVVRGDGAVVRRLAGNAGADFSPVGYSGLVRRAGLDDMLAVTIGQREDLPAPVLKDLLAASVDVVRQRLFEIAKPAAKIAINRAMSELASAPGHVAVVRDFAPAQRLIVSLHNDGALNEAALLGFARTHRYEESVAALSAMSGVRIRTLDQLLMGERQDPILILGKSIGIEWATVRALIGLRFGPGRSPSAPDIEEARLNFQRLAPTTALRVLNFWRMREPGA</sequence>
<name>Q21C35_RHOPB</name>
<proteinExistence type="predicted"/>
<dbReference type="Pfam" id="PF10098">
    <property type="entry name" value="DUF2336"/>
    <property type="match status" value="1"/>
</dbReference>